<organism evidence="1 2">
    <name type="scientific">Xylaria bambusicola</name>
    <dbReference type="NCBI Taxonomy" id="326684"/>
    <lineage>
        <taxon>Eukaryota</taxon>
        <taxon>Fungi</taxon>
        <taxon>Dikarya</taxon>
        <taxon>Ascomycota</taxon>
        <taxon>Pezizomycotina</taxon>
        <taxon>Sordariomycetes</taxon>
        <taxon>Xylariomycetidae</taxon>
        <taxon>Xylariales</taxon>
        <taxon>Xylariaceae</taxon>
        <taxon>Xylaria</taxon>
    </lineage>
</organism>
<dbReference type="Proteomes" id="UP001305414">
    <property type="component" value="Unassembled WGS sequence"/>
</dbReference>
<dbReference type="AlphaFoldDB" id="A0AAN7Z4Y2"/>
<reference evidence="1 2" key="1">
    <citation type="submission" date="2023-10" db="EMBL/GenBank/DDBJ databases">
        <title>Draft genome sequence of Xylaria bambusicola isolate GMP-LS, the root and basal stem rot pathogen of sugarcane in Indonesia.</title>
        <authorList>
            <person name="Selvaraj P."/>
            <person name="Muralishankar V."/>
            <person name="Muruganantham S."/>
            <person name="Sp S."/>
            <person name="Haryani S."/>
            <person name="Lau K.J.X."/>
            <person name="Naqvi N.I."/>
        </authorList>
    </citation>
    <scope>NUCLEOTIDE SEQUENCE [LARGE SCALE GENOMIC DNA]</scope>
    <source>
        <strain evidence="1">GMP-LS</strain>
    </source>
</reference>
<keyword evidence="2" id="KW-1185">Reference proteome</keyword>
<evidence type="ECO:0000313" key="1">
    <source>
        <dbReference type="EMBL" id="KAK5627293.1"/>
    </source>
</evidence>
<proteinExistence type="predicted"/>
<evidence type="ECO:0000313" key="2">
    <source>
        <dbReference type="Proteomes" id="UP001305414"/>
    </source>
</evidence>
<sequence length="133" mass="15213">MTDDFRHGWIWKICRTSLHSSRSPSHLYIKQNSSEILVNSRRVVWRLAQHCVLKPESATITSKSSLECARTVLIPSPKSPGYHTWLDTPIHPSIEEHPIPPHLVLCAKISRGSIDGPMFLVLVQERGVYEEYE</sequence>
<name>A0AAN7Z4Y2_9PEZI</name>
<gene>
    <name evidence="1" type="ORF">RRF57_003008</name>
</gene>
<protein>
    <submittedName>
        <fullName evidence="1">Uncharacterized protein</fullName>
    </submittedName>
</protein>
<dbReference type="EMBL" id="JAWHQM010000005">
    <property type="protein sequence ID" value="KAK5627293.1"/>
    <property type="molecule type" value="Genomic_DNA"/>
</dbReference>
<comment type="caution">
    <text evidence="1">The sequence shown here is derived from an EMBL/GenBank/DDBJ whole genome shotgun (WGS) entry which is preliminary data.</text>
</comment>
<accession>A0AAN7Z4Y2</accession>